<dbReference type="EMBL" id="JAERWL010000008">
    <property type="protein sequence ID" value="MBM9476549.1"/>
    <property type="molecule type" value="Genomic_DNA"/>
</dbReference>
<reference evidence="1" key="1">
    <citation type="submission" date="2021-01" db="EMBL/GenBank/DDBJ databases">
        <title>KCTC 19127 draft genome.</title>
        <authorList>
            <person name="An D."/>
        </authorList>
    </citation>
    <scope>NUCLEOTIDE SEQUENCE</scope>
    <source>
        <strain evidence="1">KCTC 19127</strain>
    </source>
</reference>
<name>A0A939C578_9ACTN</name>
<dbReference type="Pfam" id="PF05336">
    <property type="entry name" value="rhaM"/>
    <property type="match status" value="1"/>
</dbReference>
<comment type="caution">
    <text evidence="1">The sequence shown here is derived from an EMBL/GenBank/DDBJ whole genome shotgun (WGS) entry which is preliminary data.</text>
</comment>
<proteinExistence type="predicted"/>
<protein>
    <submittedName>
        <fullName evidence="1">L-rhamnose mutarotase</fullName>
    </submittedName>
</protein>
<dbReference type="AlphaFoldDB" id="A0A939C578"/>
<keyword evidence="2" id="KW-1185">Reference proteome</keyword>
<dbReference type="SUPFAM" id="SSF54909">
    <property type="entry name" value="Dimeric alpha+beta barrel"/>
    <property type="match status" value="1"/>
</dbReference>
<dbReference type="Proteomes" id="UP000663801">
    <property type="component" value="Unassembled WGS sequence"/>
</dbReference>
<evidence type="ECO:0000313" key="2">
    <source>
        <dbReference type="Proteomes" id="UP000663801"/>
    </source>
</evidence>
<dbReference type="InterPro" id="IPR008000">
    <property type="entry name" value="Rham/fucose_mutarotase"/>
</dbReference>
<accession>A0A939C578</accession>
<dbReference type="PANTHER" id="PTHR34389">
    <property type="entry name" value="L-RHAMNOSE MUTAROTASE"/>
    <property type="match status" value="1"/>
</dbReference>
<evidence type="ECO:0000313" key="1">
    <source>
        <dbReference type="EMBL" id="MBM9476549.1"/>
    </source>
</evidence>
<gene>
    <name evidence="1" type="ORF">JL107_08855</name>
</gene>
<sequence>MTAPGVPVSQRHCFTLRVRPDRLDEYAARHTEVWPEMQQALRETGWGNYSLFLAEDGLLVGYVETDDLAAAQRAMDATAVNARWQAEMAEFFVGTDGAAPDRAFTELREVFHLAGS</sequence>
<dbReference type="RefSeq" id="WP_205256664.1">
    <property type="nucleotide sequence ID" value="NZ_BAAAPV010000004.1"/>
</dbReference>
<dbReference type="Gene3D" id="3.30.70.100">
    <property type="match status" value="1"/>
</dbReference>
<dbReference type="InterPro" id="IPR011008">
    <property type="entry name" value="Dimeric_a/b-barrel"/>
</dbReference>
<dbReference type="PANTHER" id="PTHR34389:SF2">
    <property type="entry name" value="L-RHAMNOSE MUTAROTASE"/>
    <property type="match status" value="1"/>
</dbReference>
<dbReference type="GO" id="GO:0016857">
    <property type="term" value="F:racemase and epimerase activity, acting on carbohydrates and derivatives"/>
    <property type="evidence" value="ECO:0007669"/>
    <property type="project" value="InterPro"/>
</dbReference>
<organism evidence="1 2">
    <name type="scientific">Nakamurella flavida</name>
    <dbReference type="NCBI Taxonomy" id="363630"/>
    <lineage>
        <taxon>Bacteria</taxon>
        <taxon>Bacillati</taxon>
        <taxon>Actinomycetota</taxon>
        <taxon>Actinomycetes</taxon>
        <taxon>Nakamurellales</taxon>
        <taxon>Nakamurellaceae</taxon>
        <taxon>Nakamurella</taxon>
    </lineage>
</organism>
<dbReference type="GO" id="GO:0019301">
    <property type="term" value="P:rhamnose catabolic process"/>
    <property type="evidence" value="ECO:0007669"/>
    <property type="project" value="TreeGrafter"/>
</dbReference>